<dbReference type="EMBL" id="LXQA011041872">
    <property type="protein sequence ID" value="MCI82381.1"/>
    <property type="molecule type" value="Genomic_DNA"/>
</dbReference>
<accession>A0A392V606</accession>
<name>A0A392V606_9FABA</name>
<proteinExistence type="predicted"/>
<evidence type="ECO:0000313" key="2">
    <source>
        <dbReference type="Proteomes" id="UP000265520"/>
    </source>
</evidence>
<dbReference type="AlphaFoldDB" id="A0A392V606"/>
<keyword evidence="2" id="KW-1185">Reference proteome</keyword>
<feature type="non-terminal residue" evidence="1">
    <location>
        <position position="1"/>
    </location>
</feature>
<comment type="caution">
    <text evidence="1">The sequence shown here is derived from an EMBL/GenBank/DDBJ whole genome shotgun (WGS) entry which is preliminary data.</text>
</comment>
<protein>
    <submittedName>
        <fullName evidence="1">Uncharacterized protein</fullName>
    </submittedName>
</protein>
<dbReference type="Proteomes" id="UP000265520">
    <property type="component" value="Unassembled WGS sequence"/>
</dbReference>
<sequence length="40" mass="4309">EIGAAMPVPNLAQGVINSRTMQDKIFNISTYVLSGTAVWD</sequence>
<reference evidence="1 2" key="1">
    <citation type="journal article" date="2018" name="Front. Plant Sci.">
        <title>Red Clover (Trifolium pratense) and Zigzag Clover (T. medium) - A Picture of Genomic Similarities and Differences.</title>
        <authorList>
            <person name="Dluhosova J."/>
            <person name="Istvanek J."/>
            <person name="Nedelnik J."/>
            <person name="Repkova J."/>
        </authorList>
    </citation>
    <scope>NUCLEOTIDE SEQUENCE [LARGE SCALE GENOMIC DNA]</scope>
    <source>
        <strain evidence="2">cv. 10/8</strain>
        <tissue evidence="1">Leaf</tissue>
    </source>
</reference>
<evidence type="ECO:0000313" key="1">
    <source>
        <dbReference type="EMBL" id="MCI82381.1"/>
    </source>
</evidence>
<organism evidence="1 2">
    <name type="scientific">Trifolium medium</name>
    <dbReference type="NCBI Taxonomy" id="97028"/>
    <lineage>
        <taxon>Eukaryota</taxon>
        <taxon>Viridiplantae</taxon>
        <taxon>Streptophyta</taxon>
        <taxon>Embryophyta</taxon>
        <taxon>Tracheophyta</taxon>
        <taxon>Spermatophyta</taxon>
        <taxon>Magnoliopsida</taxon>
        <taxon>eudicotyledons</taxon>
        <taxon>Gunneridae</taxon>
        <taxon>Pentapetalae</taxon>
        <taxon>rosids</taxon>
        <taxon>fabids</taxon>
        <taxon>Fabales</taxon>
        <taxon>Fabaceae</taxon>
        <taxon>Papilionoideae</taxon>
        <taxon>50 kb inversion clade</taxon>
        <taxon>NPAAA clade</taxon>
        <taxon>Hologalegina</taxon>
        <taxon>IRL clade</taxon>
        <taxon>Trifolieae</taxon>
        <taxon>Trifolium</taxon>
    </lineage>
</organism>